<evidence type="ECO:0000256" key="7">
    <source>
        <dbReference type="RuleBase" id="RU363058"/>
    </source>
</evidence>
<dbReference type="Pfam" id="PF01384">
    <property type="entry name" value="PHO4"/>
    <property type="match status" value="1"/>
</dbReference>
<evidence type="ECO:0000256" key="6">
    <source>
        <dbReference type="ARBA" id="ARBA00023136"/>
    </source>
</evidence>
<feature type="transmembrane region" description="Helical" evidence="7">
    <location>
        <begin position="34"/>
        <end position="53"/>
    </location>
</feature>
<sequence length="566" mass="60944">MIQMTSTVRGFLILTGVAMLAESARNDDFVQRDYLWLIICAAILAFVAAYGIGANDVANAFATSVGAKAISVRTAVLFASVFEFAGAVLMGSSVSKTIRKGIADVACFEDNPGLLIYGMTCVILSVAVWLLVASYFEMPVSTTHSAVGGIIGMTLMSRGHKCVIWNFSRKDYGNGTTNYGFDNFPWLDGVAEIAVSWVLSPVASGFCAAVLYSVTKYGILVWDTSYLRARIFFPLVVFFTAAVNTAFWIIKGTAGRPKRFRTSRYVRESKDGNLASSVELACIVGACCAFVSACLVIPMTKWVDEEFADGGPGHMEMKDVEASKPTDEEGKFEGTATASHIPDSDEIQTYDVATYVKAELERDPHACLNKDETVKGIHDNATVFDPKTEAFFRYVQVFTAMVDSFSHGANDVANAMGPFAASYIAWKRGSVKKEHDLHNDMTWILAIGGVGIVVGLATYGYKIMTAMGVKLAAVTPSRGYCIELGAAFVIIYGTAQGWPLSTTHCQVGATVAVGLFEGSAGVNGRLLLKTAFGWVITLAIVGSMAAFFVGPNPEPLKPLYCPNYEK</sequence>
<evidence type="ECO:0000313" key="9">
    <source>
        <dbReference type="EMBL" id="CAE0368541.1"/>
    </source>
</evidence>
<evidence type="ECO:0000256" key="3">
    <source>
        <dbReference type="ARBA" id="ARBA00022592"/>
    </source>
</evidence>
<evidence type="ECO:0000256" key="5">
    <source>
        <dbReference type="ARBA" id="ARBA00022989"/>
    </source>
</evidence>
<dbReference type="PANTHER" id="PTHR11101:SF80">
    <property type="entry name" value="PHOSPHATE TRANSPORTER"/>
    <property type="match status" value="1"/>
</dbReference>
<gene>
    <name evidence="8" type="ORF">ALAG00032_LOCUS9303</name>
    <name evidence="9" type="ORF">ALAG00032_LOCUS9304</name>
</gene>
<dbReference type="AlphaFoldDB" id="A0A6S8CWL2"/>
<dbReference type="EMBL" id="HBIJ01013822">
    <property type="protein sequence ID" value="CAE0368540.1"/>
    <property type="molecule type" value="Transcribed_RNA"/>
</dbReference>
<evidence type="ECO:0000256" key="4">
    <source>
        <dbReference type="ARBA" id="ARBA00022692"/>
    </source>
</evidence>
<dbReference type="EMBL" id="HBIJ01013823">
    <property type="protein sequence ID" value="CAE0368541.1"/>
    <property type="molecule type" value="Transcribed_RNA"/>
</dbReference>
<feature type="transmembrane region" description="Helical" evidence="7">
    <location>
        <begin position="193"/>
        <end position="212"/>
    </location>
</feature>
<dbReference type="GO" id="GO:0016020">
    <property type="term" value="C:membrane"/>
    <property type="evidence" value="ECO:0007669"/>
    <property type="project" value="UniProtKB-SubCell"/>
</dbReference>
<comment type="similarity">
    <text evidence="7">Belongs to the inorganic phosphate transporter (PiT) (TC 2.A.20) family.</text>
</comment>
<accession>A0A6S8CWL2</accession>
<organism evidence="8">
    <name type="scientific">Aureoumbra lagunensis</name>
    <dbReference type="NCBI Taxonomy" id="44058"/>
    <lineage>
        <taxon>Eukaryota</taxon>
        <taxon>Sar</taxon>
        <taxon>Stramenopiles</taxon>
        <taxon>Ochrophyta</taxon>
        <taxon>Pelagophyceae</taxon>
        <taxon>Pelagomonadales</taxon>
        <taxon>Aureoumbra</taxon>
    </lineage>
</organism>
<name>A0A6S8CWL2_9STRA</name>
<feature type="transmembrane region" description="Helical" evidence="7">
    <location>
        <begin position="441"/>
        <end position="461"/>
    </location>
</feature>
<feature type="transmembrane region" description="Helical" evidence="7">
    <location>
        <begin position="74"/>
        <end position="94"/>
    </location>
</feature>
<dbReference type="GO" id="GO:0035435">
    <property type="term" value="P:phosphate ion transmembrane transport"/>
    <property type="evidence" value="ECO:0007669"/>
    <property type="project" value="TreeGrafter"/>
</dbReference>
<keyword evidence="4 7" id="KW-0812">Transmembrane</keyword>
<protein>
    <recommendedName>
        <fullName evidence="7">Phosphate transporter</fullName>
    </recommendedName>
</protein>
<keyword evidence="5 7" id="KW-1133">Transmembrane helix</keyword>
<evidence type="ECO:0000256" key="2">
    <source>
        <dbReference type="ARBA" id="ARBA00022448"/>
    </source>
</evidence>
<feature type="transmembrane region" description="Helical" evidence="7">
    <location>
        <begin position="232"/>
        <end position="254"/>
    </location>
</feature>
<comment type="function">
    <text evidence="7">Sodium-phosphate symporter.</text>
</comment>
<feature type="transmembrane region" description="Helical" evidence="7">
    <location>
        <begin position="274"/>
        <end position="299"/>
    </location>
</feature>
<keyword evidence="2 7" id="KW-0813">Transport</keyword>
<dbReference type="GO" id="GO:0005315">
    <property type="term" value="F:phosphate transmembrane transporter activity"/>
    <property type="evidence" value="ECO:0007669"/>
    <property type="project" value="InterPro"/>
</dbReference>
<dbReference type="PANTHER" id="PTHR11101">
    <property type="entry name" value="PHOSPHATE TRANSPORTER"/>
    <property type="match status" value="1"/>
</dbReference>
<keyword evidence="3 7" id="KW-0592">Phosphate transport</keyword>
<reference evidence="8" key="1">
    <citation type="submission" date="2021-01" db="EMBL/GenBank/DDBJ databases">
        <authorList>
            <person name="Corre E."/>
            <person name="Pelletier E."/>
            <person name="Niang G."/>
            <person name="Scheremetjew M."/>
            <person name="Finn R."/>
            <person name="Kale V."/>
            <person name="Holt S."/>
            <person name="Cochrane G."/>
            <person name="Meng A."/>
            <person name="Brown T."/>
            <person name="Cohen L."/>
        </authorList>
    </citation>
    <scope>NUCLEOTIDE SEQUENCE</scope>
    <source>
        <strain evidence="8">CCMP1510</strain>
    </source>
</reference>
<dbReference type="InterPro" id="IPR001204">
    <property type="entry name" value="Phos_transporter"/>
</dbReference>
<evidence type="ECO:0000313" key="8">
    <source>
        <dbReference type="EMBL" id="CAE0368540.1"/>
    </source>
</evidence>
<keyword evidence="6 7" id="KW-0472">Membrane</keyword>
<proteinExistence type="inferred from homology"/>
<comment type="subcellular location">
    <subcellularLocation>
        <location evidence="1 7">Membrane</location>
        <topology evidence="1 7">Multi-pass membrane protein</topology>
    </subcellularLocation>
</comment>
<feature type="transmembrane region" description="Helical" evidence="7">
    <location>
        <begin position="531"/>
        <end position="550"/>
    </location>
</feature>
<feature type="transmembrane region" description="Helical" evidence="7">
    <location>
        <begin position="114"/>
        <end position="136"/>
    </location>
</feature>
<evidence type="ECO:0000256" key="1">
    <source>
        <dbReference type="ARBA" id="ARBA00004141"/>
    </source>
</evidence>